<sequence>MDRGALEYTVLTRNEILKREIQFVSNYEHFSTCFSDQQFLSALSQIKYQIAHKKDKITIINWSCDIKFHDSLVKALAQCISKKKEEKDELMESKYSTAKLLSSICRTWSNHSLVFCNCFFQSNGLKVVFTYLRDENLRENLNNKNMITLVRSMIGCLVNLSKLYAVYKNEWKD</sequence>
<evidence type="ECO:0000313" key="1">
    <source>
        <dbReference type="EMBL" id="RNA39130.1"/>
    </source>
</evidence>
<comment type="caution">
    <text evidence="1">The sequence shown here is derived from an EMBL/GenBank/DDBJ whole genome shotgun (WGS) entry which is preliminary data.</text>
</comment>
<proteinExistence type="predicted"/>
<reference evidence="1 2" key="1">
    <citation type="journal article" date="2018" name="Sci. Rep.">
        <title>Genomic signatures of local adaptation to the degree of environmental predictability in rotifers.</title>
        <authorList>
            <person name="Franch-Gras L."/>
            <person name="Hahn C."/>
            <person name="Garcia-Roger E.M."/>
            <person name="Carmona M.J."/>
            <person name="Serra M."/>
            <person name="Gomez A."/>
        </authorList>
    </citation>
    <scope>NUCLEOTIDE SEQUENCE [LARGE SCALE GENOMIC DNA]</scope>
    <source>
        <strain evidence="1">HYR1</strain>
    </source>
</reference>
<protein>
    <submittedName>
        <fullName evidence="1">Uncharacterized protein</fullName>
    </submittedName>
</protein>
<feature type="non-terminal residue" evidence="1">
    <location>
        <position position="173"/>
    </location>
</feature>
<keyword evidence="2" id="KW-1185">Reference proteome</keyword>
<dbReference type="Proteomes" id="UP000276133">
    <property type="component" value="Unassembled WGS sequence"/>
</dbReference>
<name>A0A3M7SU54_BRAPC</name>
<organism evidence="1 2">
    <name type="scientific">Brachionus plicatilis</name>
    <name type="common">Marine rotifer</name>
    <name type="synonym">Brachionus muelleri</name>
    <dbReference type="NCBI Taxonomy" id="10195"/>
    <lineage>
        <taxon>Eukaryota</taxon>
        <taxon>Metazoa</taxon>
        <taxon>Spiralia</taxon>
        <taxon>Gnathifera</taxon>
        <taxon>Rotifera</taxon>
        <taxon>Eurotatoria</taxon>
        <taxon>Monogononta</taxon>
        <taxon>Pseudotrocha</taxon>
        <taxon>Ploima</taxon>
        <taxon>Brachionidae</taxon>
        <taxon>Brachionus</taxon>
    </lineage>
</organism>
<gene>
    <name evidence="1" type="ORF">BpHYR1_043279</name>
</gene>
<accession>A0A3M7SU54</accession>
<dbReference type="EMBL" id="REGN01000786">
    <property type="protein sequence ID" value="RNA39130.1"/>
    <property type="molecule type" value="Genomic_DNA"/>
</dbReference>
<evidence type="ECO:0000313" key="2">
    <source>
        <dbReference type="Proteomes" id="UP000276133"/>
    </source>
</evidence>
<dbReference type="AlphaFoldDB" id="A0A3M7SU54"/>